<dbReference type="Gene3D" id="1.25.40.20">
    <property type="entry name" value="Ankyrin repeat-containing domain"/>
    <property type="match status" value="1"/>
</dbReference>
<feature type="repeat" description="ANK" evidence="3">
    <location>
        <begin position="111"/>
        <end position="143"/>
    </location>
</feature>
<evidence type="ECO:0000256" key="2">
    <source>
        <dbReference type="ARBA" id="ARBA00023043"/>
    </source>
</evidence>
<organism evidence="4 5">
    <name type="scientific">Trichinella pseudospiralis</name>
    <name type="common">Parasitic roundworm</name>
    <dbReference type="NCBI Taxonomy" id="6337"/>
    <lineage>
        <taxon>Eukaryota</taxon>
        <taxon>Metazoa</taxon>
        <taxon>Ecdysozoa</taxon>
        <taxon>Nematoda</taxon>
        <taxon>Enoplea</taxon>
        <taxon>Dorylaimia</taxon>
        <taxon>Trichinellida</taxon>
        <taxon>Trichinellidae</taxon>
        <taxon>Trichinella</taxon>
    </lineage>
</organism>
<comment type="caution">
    <text evidence="4">The sequence shown here is derived from an EMBL/GenBank/DDBJ whole genome shotgun (WGS) entry which is preliminary data.</text>
</comment>
<keyword evidence="1" id="KW-0677">Repeat</keyword>
<dbReference type="SUPFAM" id="SSF48403">
    <property type="entry name" value="Ankyrin repeat"/>
    <property type="match status" value="1"/>
</dbReference>
<evidence type="ECO:0000256" key="1">
    <source>
        <dbReference type="ARBA" id="ARBA00022737"/>
    </source>
</evidence>
<dbReference type="EMBL" id="JYDV01000109">
    <property type="protein sequence ID" value="KRZ32665.1"/>
    <property type="molecule type" value="Genomic_DNA"/>
</dbReference>
<reference evidence="4 5" key="1">
    <citation type="submission" date="2015-01" db="EMBL/GenBank/DDBJ databases">
        <title>Evolution of Trichinella species and genotypes.</title>
        <authorList>
            <person name="Korhonen P.K."/>
            <person name="Edoardo P."/>
            <person name="Giuseppe L.R."/>
            <person name="Gasser R.B."/>
        </authorList>
    </citation>
    <scope>NUCLEOTIDE SEQUENCE [LARGE SCALE GENOMIC DNA]</scope>
    <source>
        <strain evidence="4">ISS176</strain>
    </source>
</reference>
<proteinExistence type="predicted"/>
<dbReference type="Pfam" id="PF12796">
    <property type="entry name" value="Ank_2"/>
    <property type="match status" value="1"/>
</dbReference>
<dbReference type="AlphaFoldDB" id="A0A0V1JCH2"/>
<dbReference type="PROSITE" id="PS50088">
    <property type="entry name" value="ANK_REPEAT"/>
    <property type="match status" value="1"/>
</dbReference>
<dbReference type="SMART" id="SM00248">
    <property type="entry name" value="ANK"/>
    <property type="match status" value="4"/>
</dbReference>
<keyword evidence="4" id="KW-0418">Kinase</keyword>
<keyword evidence="2 3" id="KW-0040">ANK repeat</keyword>
<evidence type="ECO:0000256" key="3">
    <source>
        <dbReference type="PROSITE-ProRule" id="PRU00023"/>
    </source>
</evidence>
<name>A0A0V1JCH2_TRIPS</name>
<dbReference type="InterPro" id="IPR002110">
    <property type="entry name" value="Ankyrin_rpt"/>
</dbReference>
<gene>
    <name evidence="4" type="primary">kidins220</name>
    <name evidence="4" type="ORF">T4C_8615</name>
</gene>
<dbReference type="PANTHER" id="PTHR24171">
    <property type="entry name" value="ANKYRIN REPEAT DOMAIN-CONTAINING PROTEIN 39-RELATED"/>
    <property type="match status" value="1"/>
</dbReference>
<dbReference type="GO" id="GO:0016301">
    <property type="term" value="F:kinase activity"/>
    <property type="evidence" value="ECO:0007669"/>
    <property type="project" value="UniProtKB-KW"/>
</dbReference>
<dbReference type="InterPro" id="IPR036770">
    <property type="entry name" value="Ankyrin_rpt-contain_sf"/>
</dbReference>
<dbReference type="PANTHER" id="PTHR24171:SF9">
    <property type="entry name" value="ANKYRIN REPEAT DOMAIN-CONTAINING PROTEIN 39"/>
    <property type="match status" value="1"/>
</dbReference>
<evidence type="ECO:0000313" key="5">
    <source>
        <dbReference type="Proteomes" id="UP000054826"/>
    </source>
</evidence>
<sequence length="327" mass="37210">LSACFLQFVVSEIGQLLISFYSTSSTFFSKKRSRQNFQLCLNKNTNMPFPTRHSYLPEYNNMLNQNHVPTRYRGMRMALTLAAIYCQRDAARVLLQNGADPNDFCRDEYGVMQPPLLIACRRRDAQIAKLLLEHGADVNKEDVFGRTALMIAIEGRSREIVELLLQWKAKLSNGSINWKYCPLHFACKYASRSGLAEVLLIHGCVPLVNDEDDEGKDALTYSLENHQLKLSIMLIKAGAKIKEKHLEIFNTFSAASRTEAMAQICNKDRDYLMDSFRNMKAVKSLKSLAVIAARKHILHSNNNQSIKNEIKLSNIPEPLKQLLLLQN</sequence>
<feature type="non-terminal residue" evidence="4">
    <location>
        <position position="1"/>
    </location>
</feature>
<dbReference type="PROSITE" id="PS50297">
    <property type="entry name" value="ANK_REP_REGION"/>
    <property type="match status" value="1"/>
</dbReference>
<protein>
    <submittedName>
        <fullName evidence="4">Kinase D-interacting substrate</fullName>
    </submittedName>
</protein>
<evidence type="ECO:0000313" key="4">
    <source>
        <dbReference type="EMBL" id="KRZ32665.1"/>
    </source>
</evidence>
<dbReference type="Proteomes" id="UP000054826">
    <property type="component" value="Unassembled WGS sequence"/>
</dbReference>
<accession>A0A0V1JCH2</accession>
<keyword evidence="4" id="KW-0808">Transferase</keyword>